<dbReference type="Proteomes" id="UP000886860">
    <property type="component" value="Unassembled WGS sequence"/>
</dbReference>
<dbReference type="InterPro" id="IPR002591">
    <property type="entry name" value="Phosphodiest/P_Trfase"/>
</dbReference>
<evidence type="ECO:0000313" key="2">
    <source>
        <dbReference type="Proteomes" id="UP000886860"/>
    </source>
</evidence>
<dbReference type="Gene3D" id="3.40.720.10">
    <property type="entry name" value="Alkaline Phosphatase, subunit A"/>
    <property type="match status" value="1"/>
</dbReference>
<dbReference type="Pfam" id="PF01663">
    <property type="entry name" value="Phosphodiest"/>
    <property type="match status" value="1"/>
</dbReference>
<dbReference type="AlphaFoldDB" id="A0A9D1GH51"/>
<accession>A0A9D1GH51</accession>
<dbReference type="SUPFAM" id="SSF53649">
    <property type="entry name" value="Alkaline phosphatase-like"/>
    <property type="match status" value="1"/>
</dbReference>
<reference evidence="1" key="2">
    <citation type="journal article" date="2021" name="PeerJ">
        <title>Extensive microbial diversity within the chicken gut microbiome revealed by metagenomics and culture.</title>
        <authorList>
            <person name="Gilroy R."/>
            <person name="Ravi A."/>
            <person name="Getino M."/>
            <person name="Pursley I."/>
            <person name="Horton D.L."/>
            <person name="Alikhan N.F."/>
            <person name="Baker D."/>
            <person name="Gharbi K."/>
            <person name="Hall N."/>
            <person name="Watson M."/>
            <person name="Adriaenssens E.M."/>
            <person name="Foster-Nyarko E."/>
            <person name="Jarju S."/>
            <person name="Secka A."/>
            <person name="Antonio M."/>
            <person name="Oren A."/>
            <person name="Chaudhuri R.R."/>
            <person name="La Ragione R."/>
            <person name="Hildebrand F."/>
            <person name="Pallen M.J."/>
        </authorList>
    </citation>
    <scope>NUCLEOTIDE SEQUENCE</scope>
    <source>
        <strain evidence="1">CHK123-3438</strain>
    </source>
</reference>
<gene>
    <name evidence="1" type="ORF">IAB60_01030</name>
</gene>
<evidence type="ECO:0000313" key="1">
    <source>
        <dbReference type="EMBL" id="HIT40681.1"/>
    </source>
</evidence>
<dbReference type="GO" id="GO:0016787">
    <property type="term" value="F:hydrolase activity"/>
    <property type="evidence" value="ECO:0007669"/>
    <property type="project" value="UniProtKB-ARBA"/>
</dbReference>
<protein>
    <submittedName>
        <fullName evidence="1">Alkaline phosphatase family protein</fullName>
    </submittedName>
</protein>
<dbReference type="InterPro" id="IPR017850">
    <property type="entry name" value="Alkaline_phosphatase_core_sf"/>
</dbReference>
<feature type="non-terminal residue" evidence="1">
    <location>
        <position position="1"/>
    </location>
</feature>
<dbReference type="PANTHER" id="PTHR10151">
    <property type="entry name" value="ECTONUCLEOTIDE PYROPHOSPHATASE/PHOSPHODIESTERASE"/>
    <property type="match status" value="1"/>
</dbReference>
<dbReference type="EMBL" id="DVKS01000017">
    <property type="protein sequence ID" value="HIT40681.1"/>
    <property type="molecule type" value="Genomic_DNA"/>
</dbReference>
<sequence>QAALRRLDMRLGAVMGLLERQMELRNTNIILLGDHYQKNVNCVLYPNYHMVKNGWAKERGGRIVWWQAAANNCDGACYIYLKNREDGELKLAVANWLKELKQTPGSGIKEVYTGKRAREKGADPRCSFMLEAREGFYFKNGCRVEREEYRPGSKVHRGAHGYDPDCPGYETFFMAAGPDFQPGAEVAAMNLTDEGPTMARALGLELEDADGAVIDSFFRFAY</sequence>
<proteinExistence type="predicted"/>
<dbReference type="PANTHER" id="PTHR10151:SF120">
    <property type="entry name" value="BIS(5'-ADENOSYL)-TRIPHOSPHATASE"/>
    <property type="match status" value="1"/>
</dbReference>
<reference evidence="1" key="1">
    <citation type="submission" date="2020-10" db="EMBL/GenBank/DDBJ databases">
        <authorList>
            <person name="Gilroy R."/>
        </authorList>
    </citation>
    <scope>NUCLEOTIDE SEQUENCE</scope>
    <source>
        <strain evidence="1">CHK123-3438</strain>
    </source>
</reference>
<comment type="caution">
    <text evidence="1">The sequence shown here is derived from an EMBL/GenBank/DDBJ whole genome shotgun (WGS) entry which is preliminary data.</text>
</comment>
<organism evidence="1 2">
    <name type="scientific">Candidatus Caccovicinus merdipullorum</name>
    <dbReference type="NCBI Taxonomy" id="2840724"/>
    <lineage>
        <taxon>Bacteria</taxon>
        <taxon>Bacillati</taxon>
        <taxon>Bacillota</taxon>
        <taxon>Clostridia</taxon>
        <taxon>Eubacteriales</taxon>
        <taxon>Candidatus Caccovicinus</taxon>
    </lineage>
</organism>
<name>A0A9D1GH51_9FIRM</name>